<dbReference type="EMBL" id="LGSR01000018">
    <property type="protein sequence ID" value="KOS20333.1"/>
    <property type="molecule type" value="Genomic_DNA"/>
</dbReference>
<feature type="compositionally biased region" description="Basic and acidic residues" evidence="1">
    <location>
        <begin position="23"/>
        <end position="35"/>
    </location>
</feature>
<dbReference type="AlphaFoldDB" id="A0A0M9VUW3"/>
<evidence type="ECO:0000313" key="2">
    <source>
        <dbReference type="EMBL" id="KOS20333.1"/>
    </source>
</evidence>
<keyword evidence="3" id="KW-1185">Reference proteome</keyword>
<protein>
    <recommendedName>
        <fullName evidence="4">DNA/RNA-binding protein Alba-like domain-containing protein</fullName>
    </recommendedName>
</protein>
<accession>A0A0M9VUW3</accession>
<proteinExistence type="predicted"/>
<evidence type="ECO:0000313" key="3">
    <source>
        <dbReference type="Proteomes" id="UP000053831"/>
    </source>
</evidence>
<dbReference type="OrthoDB" id="424402at2759"/>
<organism evidence="2 3">
    <name type="scientific">Escovopsis weberi</name>
    <dbReference type="NCBI Taxonomy" id="150374"/>
    <lineage>
        <taxon>Eukaryota</taxon>
        <taxon>Fungi</taxon>
        <taxon>Dikarya</taxon>
        <taxon>Ascomycota</taxon>
        <taxon>Pezizomycotina</taxon>
        <taxon>Sordariomycetes</taxon>
        <taxon>Hypocreomycetidae</taxon>
        <taxon>Hypocreales</taxon>
        <taxon>Hypocreaceae</taxon>
        <taxon>Escovopsis</taxon>
    </lineage>
</organism>
<evidence type="ECO:0008006" key="4">
    <source>
        <dbReference type="Google" id="ProtNLM"/>
    </source>
</evidence>
<name>A0A0M9VUW3_ESCWE</name>
<feature type="region of interest" description="Disordered" evidence="1">
    <location>
        <begin position="1"/>
        <end position="51"/>
    </location>
</feature>
<sequence>MSPDTPKKRKADPKPSSPPTKRSRAERERKRERTRQPQGCPTPAAPKNALVGPHESIIAALSARNDVLAASVISSSRLGKRTAHITSHLLRAAAEEDTAAEGAAAEGVARPRLALLHARPADVCKMISVAELCKRTLGESGARWFQYNQMFELPEEELEREGRRRERRRRRRLFESAVLPPPRARTTRSLRIFLSLEPIPDLRSRPDVTTQTSEET</sequence>
<evidence type="ECO:0000256" key="1">
    <source>
        <dbReference type="SAM" id="MobiDB-lite"/>
    </source>
</evidence>
<reference evidence="2 3" key="1">
    <citation type="submission" date="2015-07" db="EMBL/GenBank/DDBJ databases">
        <title>The genome of the fungus Escovopsis weberi, a specialized disease agent of ant agriculture.</title>
        <authorList>
            <person name="de Man T.J."/>
            <person name="Stajich J.E."/>
            <person name="Kubicek C.P."/>
            <person name="Chenthamara K."/>
            <person name="Atanasova L."/>
            <person name="Druzhinina I.S."/>
            <person name="Birnbaum S."/>
            <person name="Barribeau S.M."/>
            <person name="Teiling C."/>
            <person name="Suen G."/>
            <person name="Currie C."/>
            <person name="Gerardo N.M."/>
        </authorList>
    </citation>
    <scope>NUCLEOTIDE SEQUENCE [LARGE SCALE GENOMIC DNA]</scope>
</reference>
<comment type="caution">
    <text evidence="2">The sequence shown here is derived from an EMBL/GenBank/DDBJ whole genome shotgun (WGS) entry which is preliminary data.</text>
</comment>
<dbReference type="Proteomes" id="UP000053831">
    <property type="component" value="Unassembled WGS sequence"/>
</dbReference>
<gene>
    <name evidence="2" type="ORF">ESCO_006234</name>
</gene>